<gene>
    <name evidence="1" type="ORF">EZS27_020885</name>
</gene>
<organism evidence="1">
    <name type="scientific">termite gut metagenome</name>
    <dbReference type="NCBI Taxonomy" id="433724"/>
    <lineage>
        <taxon>unclassified sequences</taxon>
        <taxon>metagenomes</taxon>
        <taxon>organismal metagenomes</taxon>
    </lineage>
</organism>
<comment type="caution">
    <text evidence="1">The sequence shown here is derived from an EMBL/GenBank/DDBJ whole genome shotgun (WGS) entry which is preliminary data.</text>
</comment>
<name>A0A5J4R8X7_9ZZZZ</name>
<dbReference type="EMBL" id="SNRY01001508">
    <property type="protein sequence ID" value="KAA6330406.1"/>
    <property type="molecule type" value="Genomic_DNA"/>
</dbReference>
<reference evidence="1" key="1">
    <citation type="submission" date="2019-03" db="EMBL/GenBank/DDBJ databases">
        <title>Single cell metagenomics reveals metabolic interactions within the superorganism composed of flagellate Streblomastix strix and complex community of Bacteroidetes bacteria on its surface.</title>
        <authorList>
            <person name="Treitli S.C."/>
            <person name="Kolisko M."/>
            <person name="Husnik F."/>
            <person name="Keeling P."/>
            <person name="Hampl V."/>
        </authorList>
    </citation>
    <scope>NUCLEOTIDE SEQUENCE</scope>
    <source>
        <strain evidence="1">STM</strain>
    </source>
</reference>
<evidence type="ECO:0000313" key="1">
    <source>
        <dbReference type="EMBL" id="KAA6330406.1"/>
    </source>
</evidence>
<proteinExistence type="predicted"/>
<sequence length="41" mass="4598">MNVNFSLMKEIDVLICEKYVSVSYVRYASFTFATTALKASG</sequence>
<accession>A0A5J4R8X7</accession>
<protein>
    <submittedName>
        <fullName evidence="1">Uncharacterized protein</fullName>
    </submittedName>
</protein>
<dbReference type="AlphaFoldDB" id="A0A5J4R8X7"/>